<dbReference type="KEGG" id="azo:azo0191"/>
<reference evidence="2 3" key="1">
    <citation type="journal article" date="2006" name="Nat. Biotechnol.">
        <title>Complete genome of the mutualistic, N2-fixing grass endophyte Azoarcus sp. strain BH72.</title>
        <authorList>
            <person name="Krause A."/>
            <person name="Ramakumar A."/>
            <person name="Bartels D."/>
            <person name="Battistoni F."/>
            <person name="Bekel T."/>
            <person name="Boch J."/>
            <person name="Boehm M."/>
            <person name="Friedrich F."/>
            <person name="Hurek T."/>
            <person name="Krause L."/>
            <person name="Linke B."/>
            <person name="McHardy A.C."/>
            <person name="Sarkar A."/>
            <person name="Schneiker S."/>
            <person name="Syed A.A."/>
            <person name="Thauer R."/>
            <person name="Vorhoelter F.-J."/>
            <person name="Weidner S."/>
            <person name="Puehler A."/>
            <person name="Reinhold-Hurek B."/>
            <person name="Kaiser O."/>
            <person name="Goesmann A."/>
        </authorList>
    </citation>
    <scope>NUCLEOTIDE SEQUENCE [LARGE SCALE GENOMIC DNA]</scope>
    <source>
        <strain evidence="2 3">BH72</strain>
    </source>
</reference>
<dbReference type="AlphaFoldDB" id="A1K1V3"/>
<dbReference type="Gene3D" id="3.10.129.10">
    <property type="entry name" value="Hotdog Thioesterase"/>
    <property type="match status" value="1"/>
</dbReference>
<gene>
    <name evidence="2" type="ordered locus">azo0191</name>
</gene>
<evidence type="ECO:0000259" key="1">
    <source>
        <dbReference type="Pfam" id="PF01575"/>
    </source>
</evidence>
<keyword evidence="3" id="KW-1185">Reference proteome</keyword>
<evidence type="ECO:0000313" key="3">
    <source>
        <dbReference type="Proteomes" id="UP000002588"/>
    </source>
</evidence>
<dbReference type="eggNOG" id="COG2030">
    <property type="taxonomic scope" value="Bacteria"/>
</dbReference>
<evidence type="ECO:0000313" key="2">
    <source>
        <dbReference type="EMBL" id="CAL92808.1"/>
    </source>
</evidence>
<dbReference type="InterPro" id="IPR002539">
    <property type="entry name" value="MaoC-like_dom"/>
</dbReference>
<dbReference type="Pfam" id="PF01575">
    <property type="entry name" value="MaoC_dehydratas"/>
    <property type="match status" value="1"/>
</dbReference>
<dbReference type="EMBL" id="AM406670">
    <property type="protein sequence ID" value="CAL92808.1"/>
    <property type="molecule type" value="Genomic_DNA"/>
</dbReference>
<dbReference type="InterPro" id="IPR052342">
    <property type="entry name" value="MCH/BMMD"/>
</dbReference>
<name>A1K1V3_AZOSB</name>
<feature type="domain" description="MaoC-like" evidence="1">
    <location>
        <begin position="28"/>
        <end position="130"/>
    </location>
</feature>
<accession>A1K1V3</accession>
<dbReference type="CDD" id="cd03454">
    <property type="entry name" value="YdeM"/>
    <property type="match status" value="1"/>
</dbReference>
<protein>
    <recommendedName>
        <fullName evidence="1">MaoC-like domain-containing protein</fullName>
    </recommendedName>
</protein>
<dbReference type="STRING" id="62928.azo0191"/>
<dbReference type="PANTHER" id="PTHR43664">
    <property type="entry name" value="MONOAMINE OXIDASE-RELATED"/>
    <property type="match status" value="1"/>
</dbReference>
<dbReference type="InterPro" id="IPR029069">
    <property type="entry name" value="HotDog_dom_sf"/>
</dbReference>
<dbReference type="PANTHER" id="PTHR43664:SF1">
    <property type="entry name" value="BETA-METHYLMALYL-COA DEHYDRATASE"/>
    <property type="match status" value="1"/>
</dbReference>
<sequence length="158" mass="17008">MTETPPQRGAPLYLDDLQVGLRFGSGTHPIDAQQITAFADSFDPQPFHLDHEAAQDSLFGGLAASGWHTAAITMRLLVEGGLPIAGGIIGAGAEVTWPRPTRPGDVLQVDSEVLEITPSRSKPDRGIVTLRSETRNQRGEILQVLTSRLVVPRRPLNG</sequence>
<proteinExistence type="predicted"/>
<organism evidence="2 3">
    <name type="scientific">Azoarcus sp. (strain BH72)</name>
    <dbReference type="NCBI Taxonomy" id="418699"/>
    <lineage>
        <taxon>Bacteria</taxon>
        <taxon>Pseudomonadati</taxon>
        <taxon>Pseudomonadota</taxon>
        <taxon>Betaproteobacteria</taxon>
        <taxon>Rhodocyclales</taxon>
        <taxon>Zoogloeaceae</taxon>
        <taxon>Azoarcus</taxon>
    </lineage>
</organism>
<dbReference type="Proteomes" id="UP000002588">
    <property type="component" value="Chromosome"/>
</dbReference>
<dbReference type="RefSeq" id="WP_011763926.1">
    <property type="nucleotide sequence ID" value="NC_008702.1"/>
</dbReference>
<dbReference type="SUPFAM" id="SSF54637">
    <property type="entry name" value="Thioesterase/thiol ester dehydrase-isomerase"/>
    <property type="match status" value="1"/>
</dbReference>
<dbReference type="HOGENOM" id="CLU_094876_1_0_4"/>